<evidence type="ECO:0000313" key="3">
    <source>
        <dbReference type="Proteomes" id="UP001055115"/>
    </source>
</evidence>
<accession>A0AA37LG45</accession>
<dbReference type="GeneID" id="73324495"/>
<keyword evidence="3" id="KW-1185">Reference proteome</keyword>
<dbReference type="EMBL" id="BQXU01000007">
    <property type="protein sequence ID" value="GKT43512.1"/>
    <property type="molecule type" value="Genomic_DNA"/>
</dbReference>
<organism evidence="2 3">
    <name type="scientific">Colletotrichum spaethianum</name>
    <dbReference type="NCBI Taxonomy" id="700344"/>
    <lineage>
        <taxon>Eukaryota</taxon>
        <taxon>Fungi</taxon>
        <taxon>Dikarya</taxon>
        <taxon>Ascomycota</taxon>
        <taxon>Pezizomycotina</taxon>
        <taxon>Sordariomycetes</taxon>
        <taxon>Hypocreomycetidae</taxon>
        <taxon>Glomerellales</taxon>
        <taxon>Glomerellaceae</taxon>
        <taxon>Colletotrichum</taxon>
        <taxon>Colletotrichum spaethianum species complex</taxon>
    </lineage>
</organism>
<protein>
    <submittedName>
        <fullName evidence="2">Uncharacterized protein</fullName>
    </submittedName>
</protein>
<proteinExistence type="predicted"/>
<dbReference type="AlphaFoldDB" id="A0AA37LG45"/>
<reference evidence="2 3" key="1">
    <citation type="submission" date="2022-03" db="EMBL/GenBank/DDBJ databases">
        <title>Genome data of Colletotrichum spp.</title>
        <authorList>
            <person name="Utami Y.D."/>
            <person name="Hiruma K."/>
        </authorList>
    </citation>
    <scope>NUCLEOTIDE SEQUENCE [LARGE SCALE GENOMIC DNA]</scope>
    <source>
        <strain evidence="2 3">MAFF 239500</strain>
    </source>
</reference>
<sequence length="67" mass="7535">MAEHMWRKDRKNEVKHVGQHATRLIGRRGVGKPVDAASHTRAWPAPPLGYEMVEDEIAAHKTSHADV</sequence>
<name>A0AA37LG45_9PEZI</name>
<feature type="region of interest" description="Disordered" evidence="1">
    <location>
        <begin position="1"/>
        <end position="20"/>
    </location>
</feature>
<dbReference type="Proteomes" id="UP001055115">
    <property type="component" value="Unassembled WGS sequence"/>
</dbReference>
<feature type="region of interest" description="Disordered" evidence="1">
    <location>
        <begin position="26"/>
        <end position="46"/>
    </location>
</feature>
<gene>
    <name evidence="2" type="ORF">ColSpa_03693</name>
</gene>
<comment type="caution">
    <text evidence="2">The sequence shown here is derived from an EMBL/GenBank/DDBJ whole genome shotgun (WGS) entry which is preliminary data.</text>
</comment>
<dbReference type="RefSeq" id="XP_049125862.1">
    <property type="nucleotide sequence ID" value="XM_049269905.1"/>
</dbReference>
<evidence type="ECO:0000313" key="2">
    <source>
        <dbReference type="EMBL" id="GKT43512.1"/>
    </source>
</evidence>
<evidence type="ECO:0000256" key="1">
    <source>
        <dbReference type="SAM" id="MobiDB-lite"/>
    </source>
</evidence>
<feature type="compositionally biased region" description="Basic and acidic residues" evidence="1">
    <location>
        <begin position="1"/>
        <end position="16"/>
    </location>
</feature>